<keyword evidence="2" id="KW-0256">Endoplasmic reticulum</keyword>
<comment type="subunit">
    <text evidence="1">Component of the oligosaccharyltransferase (OST) complex. OST exists in two different complex forms which contain common core subunits RPN1, RPN2, OST48, OST4, DAD1 and TMEM258, either STT3A or STT3B as catalytic subunits, and form-specific accessory subunits. STT3A complex assembly occurs through the formation of 3 subcomplexes. Subcomplex 1 contains RPN1 and TMEM258, subcomplex 2 contains the STT3A-specific subunits STT3A, DC2/OSTC, and KCP2 as well as the core subunit OST4, and subcomplex 3 contains RPN2, DAD1, and OST48. The STT3A complex can form stable complexes with the Sec61 complex or with both the Sec61 and TRAP complexes. Interacts with DDI2. Interacts with TMEM35A/NACHO.</text>
</comment>
<feature type="compositionally biased region" description="Polar residues" evidence="3">
    <location>
        <begin position="153"/>
        <end position="169"/>
    </location>
</feature>
<comment type="subcellular location">
    <subcellularLocation>
        <location evidence="2">Endoplasmic reticulum membrane</location>
        <topology evidence="2">Multi-pass membrane protein</topology>
    </subcellularLocation>
</comment>
<accession>A0AAV7M098</accession>
<evidence type="ECO:0000256" key="3">
    <source>
        <dbReference type="SAM" id="MobiDB-lite"/>
    </source>
</evidence>
<organism evidence="5 6">
    <name type="scientific">Pleurodeles waltl</name>
    <name type="common">Iberian ribbed newt</name>
    <dbReference type="NCBI Taxonomy" id="8319"/>
    <lineage>
        <taxon>Eukaryota</taxon>
        <taxon>Metazoa</taxon>
        <taxon>Chordata</taxon>
        <taxon>Craniata</taxon>
        <taxon>Vertebrata</taxon>
        <taxon>Euteleostomi</taxon>
        <taxon>Amphibia</taxon>
        <taxon>Batrachia</taxon>
        <taxon>Caudata</taxon>
        <taxon>Salamandroidea</taxon>
        <taxon>Salamandridae</taxon>
        <taxon>Pleurodelinae</taxon>
        <taxon>Pleurodeles</taxon>
    </lineage>
</organism>
<dbReference type="AlphaFoldDB" id="A0AAV7M098"/>
<evidence type="ECO:0000313" key="6">
    <source>
        <dbReference type="Proteomes" id="UP001066276"/>
    </source>
</evidence>
<comment type="pathway">
    <text evidence="2">Protein modification; protein glycosylation.</text>
</comment>
<dbReference type="InterPro" id="IPR008814">
    <property type="entry name" value="Swp1"/>
</dbReference>
<gene>
    <name evidence="5" type="ORF">NDU88_001649</name>
</gene>
<feature type="region of interest" description="Disordered" evidence="3">
    <location>
        <begin position="146"/>
        <end position="169"/>
    </location>
</feature>
<protein>
    <recommendedName>
        <fullName evidence="2">Dolichyl-diphosphooligosaccharide--protein glycosyltransferase subunit 2</fullName>
    </recommendedName>
    <alternativeName>
        <fullName evidence="2">Ribophorin-2</fullName>
    </alternativeName>
</protein>
<comment type="caution">
    <text evidence="5">The sequence shown here is derived from an EMBL/GenBank/DDBJ whole genome shotgun (WGS) entry which is preliminary data.</text>
</comment>
<sequence length="169" mass="18612">MTVSFLSQQADLSGIVEEIEDLVARLDDLREVYLQFEEGLEATALFVAATYTLSDHVGMEPPLKEYQIVHLVNAVFSKKNFENLAEAFGVACAAAALSQNNYHLPLIVVSDGPAVVSHKHPILRLRVTDVLSQPLTQANCSMQSLQPPKPQFFNRQHSPHQGISLNSTS</sequence>
<dbReference type="Proteomes" id="UP001066276">
    <property type="component" value="Chromosome 10"/>
</dbReference>
<dbReference type="PANTHER" id="PTHR12640:SF0">
    <property type="entry name" value="DOLICHYL-DIPHOSPHOOLIGOSACCHARIDE--PROTEIN GLYCOSYLTRANSFERASE SUBUNIT 2"/>
    <property type="match status" value="1"/>
</dbReference>
<dbReference type="GO" id="GO:0008250">
    <property type="term" value="C:oligosaccharyltransferase complex"/>
    <property type="evidence" value="ECO:0007669"/>
    <property type="project" value="UniProtKB-UniRule"/>
</dbReference>
<reference evidence="5" key="1">
    <citation type="journal article" date="2022" name="bioRxiv">
        <title>Sequencing and chromosome-scale assembly of the giantPleurodeles waltlgenome.</title>
        <authorList>
            <person name="Brown T."/>
            <person name="Elewa A."/>
            <person name="Iarovenko S."/>
            <person name="Subramanian E."/>
            <person name="Araus A.J."/>
            <person name="Petzold A."/>
            <person name="Susuki M."/>
            <person name="Suzuki K.-i.T."/>
            <person name="Hayashi T."/>
            <person name="Toyoda A."/>
            <person name="Oliveira C."/>
            <person name="Osipova E."/>
            <person name="Leigh N.D."/>
            <person name="Simon A."/>
            <person name="Yun M.H."/>
        </authorList>
    </citation>
    <scope>NUCLEOTIDE SEQUENCE</scope>
    <source>
        <strain evidence="5">20211129_DDA</strain>
        <tissue evidence="5">Liver</tissue>
    </source>
</reference>
<dbReference type="EMBL" id="JANPWB010000014">
    <property type="protein sequence ID" value="KAJ1096509.1"/>
    <property type="molecule type" value="Genomic_DNA"/>
</dbReference>
<comment type="function">
    <text evidence="2">Subunit of the oligosaccharyl transferase (OST) complex that catalyzes the initial transfer of a defined glycan (Glc(3)Man(9)GlcNAc(2) in eukaryotes) from the lipid carrier dolichol-pyrophosphate to an asparagine residue within an Asn-X-Ser/Thr consensus motif in nascent polypeptide chains, the first step in protein N-glycosylation. N-glycosylation occurs cotranslationally and the complex associates with the Sec61 complex at the channel-forming translocon complex that mediates protein translocation across the endoplasmic reticulum (ER). All subunits are required for a maximal enzyme activity.</text>
</comment>
<evidence type="ECO:0000259" key="4">
    <source>
        <dbReference type="Pfam" id="PF05817"/>
    </source>
</evidence>
<evidence type="ECO:0000256" key="2">
    <source>
        <dbReference type="RuleBase" id="RU366029"/>
    </source>
</evidence>
<dbReference type="InterPro" id="IPR055373">
    <property type="entry name" value="Ribophorin_II_N"/>
</dbReference>
<comment type="similarity">
    <text evidence="2">Belongs to the SWP1 family.</text>
</comment>
<feature type="domain" description="Ribophorin II N-terminal" evidence="4">
    <location>
        <begin position="3"/>
        <end position="98"/>
    </location>
</feature>
<dbReference type="Pfam" id="PF05817">
    <property type="entry name" value="Ribophorin_II"/>
    <property type="match status" value="1"/>
</dbReference>
<keyword evidence="6" id="KW-1185">Reference proteome</keyword>
<dbReference type="GO" id="GO:0006487">
    <property type="term" value="P:protein N-linked glycosylation"/>
    <property type="evidence" value="ECO:0007669"/>
    <property type="project" value="UniProtKB-UniRule"/>
</dbReference>
<dbReference type="PANTHER" id="PTHR12640">
    <property type="entry name" value="RIBOPHORIN II"/>
    <property type="match status" value="1"/>
</dbReference>
<proteinExistence type="inferred from homology"/>
<evidence type="ECO:0000313" key="5">
    <source>
        <dbReference type="EMBL" id="KAJ1096509.1"/>
    </source>
</evidence>
<name>A0AAV7M098_PLEWA</name>
<evidence type="ECO:0000256" key="1">
    <source>
        <dbReference type="ARBA" id="ARBA00046750"/>
    </source>
</evidence>